<evidence type="ECO:0000313" key="2">
    <source>
        <dbReference type="Proteomes" id="UP001140234"/>
    </source>
</evidence>
<protein>
    <submittedName>
        <fullName evidence="1">Uncharacterized protein</fullName>
    </submittedName>
</protein>
<name>A0ACC1JSD3_9FUNG</name>
<comment type="caution">
    <text evidence="1">The sequence shown here is derived from an EMBL/GenBank/DDBJ whole genome shotgun (WGS) entry which is preliminary data.</text>
</comment>
<reference evidence="1" key="1">
    <citation type="submission" date="2022-07" db="EMBL/GenBank/DDBJ databases">
        <title>Phylogenomic reconstructions and comparative analyses of Kickxellomycotina fungi.</title>
        <authorList>
            <person name="Reynolds N.K."/>
            <person name="Stajich J.E."/>
            <person name="Barry K."/>
            <person name="Grigoriev I.V."/>
            <person name="Crous P."/>
            <person name="Smith M.E."/>
        </authorList>
    </citation>
    <scope>NUCLEOTIDE SEQUENCE</scope>
    <source>
        <strain evidence="1">CBS 109366</strain>
    </source>
</reference>
<accession>A0ACC1JSD3</accession>
<gene>
    <name evidence="1" type="ORF">IWQ57_004416</name>
</gene>
<sequence length="229" mass="25823">MHEEPEQSDAGASQGGSEVSAQQLAAAIVEIQRLQATMSESIERLAGWQDNATTDSDELEARIHMVSLSLSDLDDNPWHVEGWIERAKKAVAALSDQDQLRCVEGKIRGSRVKEVLYSLPEDSGFDEFCTRVVKLLDPATVRDLLYDDIMAKRRYKNFNGLDAIVHARLDLYFLQRGADHHRAAERAILYAICSTLPADVARDIDVDLGFDEITRRIRRLSMAQNVRQR</sequence>
<evidence type="ECO:0000313" key="1">
    <source>
        <dbReference type="EMBL" id="KAJ2766319.1"/>
    </source>
</evidence>
<organism evidence="1 2">
    <name type="scientific">Coemansia nantahalensis</name>
    <dbReference type="NCBI Taxonomy" id="2789366"/>
    <lineage>
        <taxon>Eukaryota</taxon>
        <taxon>Fungi</taxon>
        <taxon>Fungi incertae sedis</taxon>
        <taxon>Zoopagomycota</taxon>
        <taxon>Kickxellomycotina</taxon>
        <taxon>Kickxellomycetes</taxon>
        <taxon>Kickxellales</taxon>
        <taxon>Kickxellaceae</taxon>
        <taxon>Coemansia</taxon>
    </lineage>
</organism>
<dbReference type="EMBL" id="JANBUJ010001730">
    <property type="protein sequence ID" value="KAJ2766319.1"/>
    <property type="molecule type" value="Genomic_DNA"/>
</dbReference>
<proteinExistence type="predicted"/>
<dbReference type="Proteomes" id="UP001140234">
    <property type="component" value="Unassembled WGS sequence"/>
</dbReference>
<keyword evidence="2" id="KW-1185">Reference proteome</keyword>